<keyword evidence="6" id="KW-1185">Reference proteome</keyword>
<evidence type="ECO:0000256" key="1">
    <source>
        <dbReference type="ARBA" id="ARBA00022837"/>
    </source>
</evidence>
<keyword evidence="1" id="KW-0106">Calcium</keyword>
<dbReference type="EMBL" id="JACVVK020000129">
    <property type="protein sequence ID" value="KAK7490166.1"/>
    <property type="molecule type" value="Genomic_DNA"/>
</dbReference>
<dbReference type="SUPFAM" id="SSF48403">
    <property type="entry name" value="Ankyrin repeat"/>
    <property type="match status" value="2"/>
</dbReference>
<feature type="repeat" description="ANK" evidence="2">
    <location>
        <begin position="520"/>
        <end position="552"/>
    </location>
</feature>
<gene>
    <name evidence="5" type="ORF">BaRGS_00018511</name>
</gene>
<sequence length="774" mass="85937">MPKAVSRLEILQVCKLLQCVRDQDKRQIQKLTTSGVPHLINYNDPEEGNTALSIAAASNDEEMMEFLLEIGAHPDVMDLKGRTAAMRAAEFGNIGCLEKLLEAGANMTVVDLEGKGIIFYCISSTQRHAKCLELALTHGADVKNIAKDGSPVFYMACETATENEDMCLTLLEKGADPNCKVDKSNRTALMAAAMSGSAKVAKAILEAGGDVNALDARKNHAAHFAAKGGHFEVLACMGGYGAHFDQVNMDGNTPIHMAAMRGHAMCCKYLSQRGCNPKPKNNEGNTARTIAKDEGHKEAMKELRKAEKTFGKVGKNNDPWALQFYDWVIQQQEMLLNRLKEFDPDSMGTVPTHDFMDTVMGMQAPVEEDELKKLAALHDKSREGKIDYNDFIAAKKWIHKNFLMAAFEGKKKKKKKGKKGGKKKGKFKLVMPICTQDEGPRTLGGGPPEMYIPRHIHFTDTGRFDRDHPPTHPLQDDSAWYLQFPDRAYVNINEAAKIGDFDSLKSALARGVSIDTRDRFYKTPLMVACAAGHIEMVKYLVENGATINARDNFKWTPLHHACHAGQFDIVQFLVEHGGEIDATTMNGGTPLTRAIESSRDTVVQYLIDKGAKIQTENKKGMTPLEIAQSWADPRVYDIVQRKWDTLPPPSDKKGKKGAKGSGGPKGKRPASAPGEKKEGEAQNLPVKMSEEVIQTHRKGSILRAASALAGGMDEREDITYTPRKAWTKQPTTKDLIREKEIKRERFGWEVDFADFQMPFQKNVTKRLELMDDDE</sequence>
<evidence type="ECO:0000256" key="2">
    <source>
        <dbReference type="PROSITE-ProRule" id="PRU00023"/>
    </source>
</evidence>
<feature type="repeat" description="ANK" evidence="2">
    <location>
        <begin position="553"/>
        <end position="585"/>
    </location>
</feature>
<feature type="repeat" description="ANK" evidence="2">
    <location>
        <begin position="184"/>
        <end position="216"/>
    </location>
</feature>
<dbReference type="PROSITE" id="PS50222">
    <property type="entry name" value="EF_HAND_2"/>
    <property type="match status" value="1"/>
</dbReference>
<dbReference type="AlphaFoldDB" id="A0ABD0KSD5"/>
<feature type="repeat" description="ANK" evidence="2">
    <location>
        <begin position="586"/>
        <end position="618"/>
    </location>
</feature>
<dbReference type="InterPro" id="IPR002110">
    <property type="entry name" value="Ankyrin_rpt"/>
</dbReference>
<name>A0ABD0KSD5_9CAEN</name>
<dbReference type="InterPro" id="IPR018247">
    <property type="entry name" value="EF_Hand_1_Ca_BS"/>
</dbReference>
<protein>
    <recommendedName>
        <fullName evidence="4">EF-hand domain-containing protein</fullName>
    </recommendedName>
</protein>
<feature type="region of interest" description="Disordered" evidence="3">
    <location>
        <begin position="642"/>
        <end position="686"/>
    </location>
</feature>
<dbReference type="Proteomes" id="UP001519460">
    <property type="component" value="Unassembled WGS sequence"/>
</dbReference>
<accession>A0ABD0KSD5</accession>
<dbReference type="PRINTS" id="PR01415">
    <property type="entry name" value="ANKYRIN"/>
</dbReference>
<feature type="repeat" description="ANK" evidence="2">
    <location>
        <begin position="250"/>
        <end position="282"/>
    </location>
</feature>
<dbReference type="Gene3D" id="1.25.40.20">
    <property type="entry name" value="Ankyrin repeat-containing domain"/>
    <property type="match status" value="3"/>
</dbReference>
<dbReference type="PANTHER" id="PTHR24127">
    <property type="entry name" value="ANKYRIN REPEAT AND EF-HAND DOMAIN-CONTAINING PROTEIN 1"/>
    <property type="match status" value="1"/>
</dbReference>
<dbReference type="InterPro" id="IPR052801">
    <property type="entry name" value="Ankyrin-EF-hand"/>
</dbReference>
<dbReference type="SMART" id="SM00248">
    <property type="entry name" value="ANK"/>
    <property type="match status" value="11"/>
</dbReference>
<comment type="caution">
    <text evidence="5">The sequence shown here is derived from an EMBL/GenBank/DDBJ whole genome shotgun (WGS) entry which is preliminary data.</text>
</comment>
<evidence type="ECO:0000313" key="5">
    <source>
        <dbReference type="EMBL" id="KAK7490166.1"/>
    </source>
</evidence>
<feature type="repeat" description="ANK" evidence="2">
    <location>
        <begin position="47"/>
        <end position="79"/>
    </location>
</feature>
<dbReference type="Pfam" id="PF12796">
    <property type="entry name" value="Ank_2"/>
    <property type="match status" value="4"/>
</dbReference>
<evidence type="ECO:0000256" key="3">
    <source>
        <dbReference type="SAM" id="MobiDB-lite"/>
    </source>
</evidence>
<feature type="domain" description="EF-hand" evidence="4">
    <location>
        <begin position="366"/>
        <end position="401"/>
    </location>
</feature>
<dbReference type="PANTHER" id="PTHR24127:SF1">
    <property type="entry name" value="ANKYRIN REPEAT AND EF-HAND DOMAIN-CONTAINING PROTEIN 1"/>
    <property type="match status" value="1"/>
</dbReference>
<dbReference type="InterPro" id="IPR036770">
    <property type="entry name" value="Ankyrin_rpt-contain_sf"/>
</dbReference>
<feature type="repeat" description="ANK" evidence="2">
    <location>
        <begin position="80"/>
        <end position="112"/>
    </location>
</feature>
<dbReference type="PROSITE" id="PS00018">
    <property type="entry name" value="EF_HAND_1"/>
    <property type="match status" value="1"/>
</dbReference>
<proteinExistence type="predicted"/>
<dbReference type="InterPro" id="IPR011992">
    <property type="entry name" value="EF-hand-dom_pair"/>
</dbReference>
<dbReference type="InterPro" id="IPR002048">
    <property type="entry name" value="EF_hand_dom"/>
</dbReference>
<dbReference type="SUPFAM" id="SSF47473">
    <property type="entry name" value="EF-hand"/>
    <property type="match status" value="1"/>
</dbReference>
<organism evidence="5 6">
    <name type="scientific">Batillaria attramentaria</name>
    <dbReference type="NCBI Taxonomy" id="370345"/>
    <lineage>
        <taxon>Eukaryota</taxon>
        <taxon>Metazoa</taxon>
        <taxon>Spiralia</taxon>
        <taxon>Lophotrochozoa</taxon>
        <taxon>Mollusca</taxon>
        <taxon>Gastropoda</taxon>
        <taxon>Caenogastropoda</taxon>
        <taxon>Sorbeoconcha</taxon>
        <taxon>Cerithioidea</taxon>
        <taxon>Batillariidae</taxon>
        <taxon>Batillaria</taxon>
    </lineage>
</organism>
<keyword evidence="2" id="KW-0040">ANK repeat</keyword>
<dbReference type="PROSITE" id="PS50297">
    <property type="entry name" value="ANK_REP_REGION"/>
    <property type="match status" value="7"/>
</dbReference>
<evidence type="ECO:0000313" key="6">
    <source>
        <dbReference type="Proteomes" id="UP001519460"/>
    </source>
</evidence>
<evidence type="ECO:0000259" key="4">
    <source>
        <dbReference type="PROSITE" id="PS50222"/>
    </source>
</evidence>
<dbReference type="PROSITE" id="PS50088">
    <property type="entry name" value="ANK_REPEAT"/>
    <property type="match status" value="7"/>
</dbReference>
<reference evidence="5 6" key="1">
    <citation type="journal article" date="2023" name="Sci. Data">
        <title>Genome assembly of the Korean intertidal mud-creeper Batillaria attramentaria.</title>
        <authorList>
            <person name="Patra A.K."/>
            <person name="Ho P.T."/>
            <person name="Jun S."/>
            <person name="Lee S.J."/>
            <person name="Kim Y."/>
            <person name="Won Y.J."/>
        </authorList>
    </citation>
    <scope>NUCLEOTIDE SEQUENCE [LARGE SCALE GENOMIC DNA]</scope>
    <source>
        <strain evidence="5">Wonlab-2016</strain>
    </source>
</reference>
<dbReference type="Gene3D" id="1.10.238.10">
    <property type="entry name" value="EF-hand"/>
    <property type="match status" value="1"/>
</dbReference>